<organism evidence="3 4">
    <name type="scientific">Hyalangium minutum</name>
    <dbReference type="NCBI Taxonomy" id="394096"/>
    <lineage>
        <taxon>Bacteria</taxon>
        <taxon>Pseudomonadati</taxon>
        <taxon>Myxococcota</taxon>
        <taxon>Myxococcia</taxon>
        <taxon>Myxococcales</taxon>
        <taxon>Cystobacterineae</taxon>
        <taxon>Archangiaceae</taxon>
        <taxon>Hyalangium</taxon>
    </lineage>
</organism>
<feature type="region of interest" description="Disordered" evidence="1">
    <location>
        <begin position="1"/>
        <end position="24"/>
    </location>
</feature>
<dbReference type="RefSeq" id="WP_044183347.1">
    <property type="nucleotide sequence ID" value="NZ_JMCB01000002.1"/>
</dbReference>
<accession>A0A085WUN9</accession>
<evidence type="ECO:0000256" key="1">
    <source>
        <dbReference type="SAM" id="MobiDB-lite"/>
    </source>
</evidence>
<protein>
    <submittedName>
        <fullName evidence="3">Uncharacterized protein</fullName>
    </submittedName>
</protein>
<keyword evidence="2" id="KW-1133">Transmembrane helix</keyword>
<dbReference type="OrthoDB" id="5505265at2"/>
<dbReference type="STRING" id="394096.DB31_3532"/>
<dbReference type="Proteomes" id="UP000028725">
    <property type="component" value="Unassembled WGS sequence"/>
</dbReference>
<proteinExistence type="predicted"/>
<evidence type="ECO:0000313" key="4">
    <source>
        <dbReference type="Proteomes" id="UP000028725"/>
    </source>
</evidence>
<feature type="compositionally biased region" description="Basic and acidic residues" evidence="1">
    <location>
        <begin position="7"/>
        <end position="23"/>
    </location>
</feature>
<name>A0A085WUN9_9BACT</name>
<keyword evidence="2" id="KW-0812">Transmembrane</keyword>
<gene>
    <name evidence="3" type="ORF">DB31_3532</name>
</gene>
<dbReference type="AlphaFoldDB" id="A0A085WUN9"/>
<evidence type="ECO:0000313" key="3">
    <source>
        <dbReference type="EMBL" id="KFE71402.1"/>
    </source>
</evidence>
<dbReference type="EMBL" id="JMCB01000002">
    <property type="protein sequence ID" value="KFE71402.1"/>
    <property type="molecule type" value="Genomic_DNA"/>
</dbReference>
<reference evidence="3 4" key="1">
    <citation type="submission" date="2014-04" db="EMBL/GenBank/DDBJ databases">
        <title>Genome assembly of Hyalangium minutum DSM 14724.</title>
        <authorList>
            <person name="Sharma G."/>
            <person name="Subramanian S."/>
        </authorList>
    </citation>
    <scope>NUCLEOTIDE SEQUENCE [LARGE SCALE GENOMIC DNA]</scope>
    <source>
        <strain evidence="3 4">DSM 14724</strain>
    </source>
</reference>
<sequence length="199" mass="21161">MSELEPSEERALREQLGALREDPPELGFQASLHRRLAAAGPPEPASGWDRVRSFFRRGAPVLWPAVGVAAGVAAFLILSAVQTPPAAPQGSAEVAQPLETPGTAVPASKVAVIKLDFTADVAVEEADFQVSLPEGLSFWADGEDLPLRSFQWTQPLNAGSNVIPIAVRGHKPGRYLVTAMARAGDQKIEHDVVLEVTDG</sequence>
<evidence type="ECO:0000256" key="2">
    <source>
        <dbReference type="SAM" id="Phobius"/>
    </source>
</evidence>
<keyword evidence="4" id="KW-1185">Reference proteome</keyword>
<feature type="transmembrane region" description="Helical" evidence="2">
    <location>
        <begin position="61"/>
        <end position="81"/>
    </location>
</feature>
<keyword evidence="2" id="KW-0472">Membrane</keyword>
<comment type="caution">
    <text evidence="3">The sequence shown here is derived from an EMBL/GenBank/DDBJ whole genome shotgun (WGS) entry which is preliminary data.</text>
</comment>